<reference evidence="1 2" key="2">
    <citation type="submission" date="2018-09" db="EMBL/GenBank/DDBJ databases">
        <title>Giant CbK-like Caulobacter bacteriophages have genetically divergent genomes.</title>
        <authorList>
            <person name="Wilson K."/>
            <person name="Ely B."/>
        </authorList>
    </citation>
    <scope>NUCLEOTIDE SEQUENCE [LARGE SCALE GENOMIC DNA]</scope>
</reference>
<accession>A0A385ECS4</accession>
<sequence>MTAAEQIAEAGKRYLYFKNWRTKEVADNPIDVTNRSDREIEKIKAGMAINIGGDWYIGDTLYDREDVA</sequence>
<gene>
    <name evidence="1" type="ORF">CcrBL9_gp426</name>
</gene>
<keyword evidence="2" id="KW-1185">Reference proteome</keyword>
<organism evidence="1 2">
    <name type="scientific">Caulobacter phage CcrBL9</name>
    <dbReference type="NCBI Taxonomy" id="2283270"/>
    <lineage>
        <taxon>Viruses</taxon>
        <taxon>Duplodnaviria</taxon>
        <taxon>Heunggongvirae</taxon>
        <taxon>Uroviricota</taxon>
        <taxon>Caudoviricetes</taxon>
        <taxon>Jeanschmidtviridae</taxon>
        <taxon>Bertelyvirus</taxon>
        <taxon>Bertelyvirus BL9</taxon>
    </lineage>
</organism>
<reference evidence="2" key="1">
    <citation type="submission" date="2018-07" db="EMBL/GenBank/DDBJ databases">
        <title>Giant CbK-like Caulobacter bacteriophages have genetically divergent genomes.</title>
        <authorList>
            <person name="Wilson K.M."/>
            <person name="Ely B."/>
        </authorList>
    </citation>
    <scope>NUCLEOTIDE SEQUENCE [LARGE SCALE GENOMIC DNA]</scope>
</reference>
<dbReference type="EMBL" id="MH588546">
    <property type="protein sequence ID" value="AXQ69450.1"/>
    <property type="molecule type" value="Genomic_DNA"/>
</dbReference>
<proteinExistence type="predicted"/>
<dbReference type="Proteomes" id="UP000259421">
    <property type="component" value="Segment"/>
</dbReference>
<evidence type="ECO:0000313" key="1">
    <source>
        <dbReference type="EMBL" id="AXQ69450.1"/>
    </source>
</evidence>
<evidence type="ECO:0000313" key="2">
    <source>
        <dbReference type="Proteomes" id="UP000259421"/>
    </source>
</evidence>
<protein>
    <submittedName>
        <fullName evidence="1">Uncharacterized protein</fullName>
    </submittedName>
</protein>
<name>A0A385ECS4_9CAUD</name>